<keyword evidence="1 6" id="KW-0812">Transmembrane</keyword>
<proteinExistence type="inferred from homology"/>
<accession>A0A2G9GVJ0</accession>
<dbReference type="OrthoDB" id="160405at2759"/>
<keyword evidence="3 6" id="KW-1133">Transmembrane helix</keyword>
<reference evidence="9" key="1">
    <citation type="journal article" date="2018" name="Gigascience">
        <title>Genome assembly of the Pink Ipe (Handroanthus impetiginosus, Bignoniaceae), a highly valued, ecologically keystone Neotropical timber forest tree.</title>
        <authorList>
            <person name="Silva-Junior O.B."/>
            <person name="Grattapaglia D."/>
            <person name="Novaes E."/>
            <person name="Collevatti R.G."/>
        </authorList>
    </citation>
    <scope>NUCLEOTIDE SEQUENCE [LARGE SCALE GENOMIC DNA]</scope>
    <source>
        <strain evidence="9">cv. UFG-1</strain>
    </source>
</reference>
<evidence type="ECO:0000256" key="2">
    <source>
        <dbReference type="ARBA" id="ARBA00022824"/>
    </source>
</evidence>
<keyword evidence="5 6" id="KW-0968">Cytoplasmic vesicle</keyword>
<comment type="subcellular location">
    <subcellularLocation>
        <location evidence="6">Endoplasmic reticulum membrane</location>
        <topology evidence="6">Multi-pass membrane protein</topology>
    </subcellularLocation>
    <subcellularLocation>
        <location evidence="6">Endoplasmic reticulum-Golgi intermediate compartment membrane</location>
        <topology evidence="6">Multi-pass membrane protein</topology>
    </subcellularLocation>
    <subcellularLocation>
        <location evidence="6">Cytoplasmic vesicle</location>
        <location evidence="6">COPII-coated vesicle membrane</location>
        <topology evidence="6">Multi-pass membrane protein</topology>
    </subcellularLocation>
</comment>
<feature type="region of interest" description="Disordered" evidence="7">
    <location>
        <begin position="69"/>
        <end position="102"/>
    </location>
</feature>
<feature type="compositionally biased region" description="Polar residues" evidence="7">
    <location>
        <begin position="86"/>
        <end position="96"/>
    </location>
</feature>
<dbReference type="PANTHER" id="PTHR31792">
    <property type="entry name" value="VACUOLAR ATPASE ASSEMBLY INTEGRAL MEMBRANE PROTEIN VMA21"/>
    <property type="match status" value="1"/>
</dbReference>
<dbReference type="EMBL" id="NKXS01003563">
    <property type="protein sequence ID" value="PIN09291.1"/>
    <property type="molecule type" value="Genomic_DNA"/>
</dbReference>
<dbReference type="GO" id="GO:0012507">
    <property type="term" value="C:ER to Golgi transport vesicle membrane"/>
    <property type="evidence" value="ECO:0007669"/>
    <property type="project" value="UniProtKB-SubCell"/>
</dbReference>
<dbReference type="AlphaFoldDB" id="A0A2G9GVJ0"/>
<dbReference type="Pfam" id="PF09446">
    <property type="entry name" value="VMA21"/>
    <property type="match status" value="1"/>
</dbReference>
<dbReference type="HAMAP" id="MF_03058">
    <property type="entry name" value="VMA21"/>
    <property type="match status" value="1"/>
</dbReference>
<dbReference type="GO" id="GO:0005789">
    <property type="term" value="C:endoplasmic reticulum membrane"/>
    <property type="evidence" value="ECO:0007669"/>
    <property type="project" value="UniProtKB-SubCell"/>
</dbReference>
<evidence type="ECO:0000256" key="7">
    <source>
        <dbReference type="SAM" id="MobiDB-lite"/>
    </source>
</evidence>
<evidence type="ECO:0000256" key="5">
    <source>
        <dbReference type="ARBA" id="ARBA00023329"/>
    </source>
</evidence>
<dbReference type="STRING" id="429701.A0A2G9GVJ0"/>
<keyword evidence="2 6" id="KW-0256">Endoplasmic reticulum</keyword>
<keyword evidence="9" id="KW-1185">Reference proteome</keyword>
<gene>
    <name evidence="8" type="ORF">CDL12_18122</name>
</gene>
<dbReference type="PANTHER" id="PTHR31792:SF3">
    <property type="entry name" value="VACUOLAR ATPASE ASSEMBLY INTEGRAL MEMBRANE PROTEIN VMA21"/>
    <property type="match status" value="1"/>
</dbReference>
<evidence type="ECO:0000256" key="4">
    <source>
        <dbReference type="ARBA" id="ARBA00023136"/>
    </source>
</evidence>
<sequence length="102" mass="11276">MIGVINKFLIATICMLVAPMAVLYGFNHKLFPGSTHLSPEAMNLWSGIVAVISVNVVIAFYIYMAMKEPSDKHEPDPKFLADAKASLQQHEPNTSSDRAKQE</sequence>
<evidence type="ECO:0000256" key="3">
    <source>
        <dbReference type="ARBA" id="ARBA00022989"/>
    </source>
</evidence>
<dbReference type="GO" id="GO:0033116">
    <property type="term" value="C:endoplasmic reticulum-Golgi intermediate compartment membrane"/>
    <property type="evidence" value="ECO:0007669"/>
    <property type="project" value="UniProtKB-SubCell"/>
</dbReference>
<dbReference type="Proteomes" id="UP000231279">
    <property type="component" value="Unassembled WGS sequence"/>
</dbReference>
<protein>
    <recommendedName>
        <fullName evidence="6">Vacuolar ATPase assembly integral membrane protein VMA21 homolog</fullName>
    </recommendedName>
</protein>
<dbReference type="InterPro" id="IPR019013">
    <property type="entry name" value="Vma21"/>
</dbReference>
<evidence type="ECO:0000313" key="9">
    <source>
        <dbReference type="Proteomes" id="UP000231279"/>
    </source>
</evidence>
<comment type="similarity">
    <text evidence="6">Belongs to the VMA21 family.</text>
</comment>
<comment type="caution">
    <text evidence="8">The sequence shown here is derived from an EMBL/GenBank/DDBJ whole genome shotgun (WGS) entry which is preliminary data.</text>
</comment>
<organism evidence="8 9">
    <name type="scientific">Handroanthus impetiginosus</name>
    <dbReference type="NCBI Taxonomy" id="429701"/>
    <lineage>
        <taxon>Eukaryota</taxon>
        <taxon>Viridiplantae</taxon>
        <taxon>Streptophyta</taxon>
        <taxon>Embryophyta</taxon>
        <taxon>Tracheophyta</taxon>
        <taxon>Spermatophyta</taxon>
        <taxon>Magnoliopsida</taxon>
        <taxon>eudicotyledons</taxon>
        <taxon>Gunneridae</taxon>
        <taxon>Pentapetalae</taxon>
        <taxon>asterids</taxon>
        <taxon>lamiids</taxon>
        <taxon>Lamiales</taxon>
        <taxon>Bignoniaceae</taxon>
        <taxon>Crescentiina</taxon>
        <taxon>Tabebuia alliance</taxon>
        <taxon>Handroanthus</taxon>
    </lineage>
</organism>
<evidence type="ECO:0000313" key="8">
    <source>
        <dbReference type="EMBL" id="PIN09291.1"/>
    </source>
</evidence>
<comment type="function">
    <text evidence="6">Required for the assembly of the V0 complex of the vacuolar ATPase (V-ATPase) in the endoplasmic reticulum.</text>
</comment>
<evidence type="ECO:0000256" key="1">
    <source>
        <dbReference type="ARBA" id="ARBA00022692"/>
    </source>
</evidence>
<evidence type="ECO:0000256" key="6">
    <source>
        <dbReference type="HAMAP-Rule" id="MF_03058"/>
    </source>
</evidence>
<feature type="compositionally biased region" description="Basic and acidic residues" evidence="7">
    <location>
        <begin position="69"/>
        <end position="81"/>
    </location>
</feature>
<feature type="transmembrane region" description="Helical" evidence="6">
    <location>
        <begin position="7"/>
        <end position="24"/>
    </location>
</feature>
<name>A0A2G9GVJ0_9LAMI</name>
<feature type="transmembrane region" description="Helical" evidence="6">
    <location>
        <begin position="44"/>
        <end position="63"/>
    </location>
</feature>
<dbReference type="GO" id="GO:0070072">
    <property type="term" value="P:vacuolar proton-transporting V-type ATPase complex assembly"/>
    <property type="evidence" value="ECO:0007669"/>
    <property type="project" value="UniProtKB-UniRule"/>
</dbReference>
<keyword evidence="4 6" id="KW-0472">Membrane</keyword>